<dbReference type="InterPro" id="IPR036271">
    <property type="entry name" value="Tet_transcr_reg_TetR-rel_C_sf"/>
</dbReference>
<dbReference type="SUPFAM" id="SSF48498">
    <property type="entry name" value="Tetracyclin repressor-like, C-terminal domain"/>
    <property type="match status" value="1"/>
</dbReference>
<dbReference type="GO" id="GO:0000976">
    <property type="term" value="F:transcription cis-regulatory region binding"/>
    <property type="evidence" value="ECO:0007669"/>
    <property type="project" value="TreeGrafter"/>
</dbReference>
<keyword evidence="2 4" id="KW-0238">DNA-binding</keyword>
<dbReference type="SUPFAM" id="SSF46689">
    <property type="entry name" value="Homeodomain-like"/>
    <property type="match status" value="1"/>
</dbReference>
<dbReference type="AlphaFoldDB" id="A0A8J4EN70"/>
<dbReference type="Gene3D" id="1.10.10.60">
    <property type="entry name" value="Homeodomain-like"/>
    <property type="match status" value="1"/>
</dbReference>
<dbReference type="Proteomes" id="UP000614996">
    <property type="component" value="Unassembled WGS sequence"/>
</dbReference>
<dbReference type="InterPro" id="IPR050109">
    <property type="entry name" value="HTH-type_TetR-like_transc_reg"/>
</dbReference>
<dbReference type="Gene3D" id="1.10.357.10">
    <property type="entry name" value="Tetracycline Repressor, domain 2"/>
    <property type="match status" value="1"/>
</dbReference>
<dbReference type="Pfam" id="PF00440">
    <property type="entry name" value="TetR_N"/>
    <property type="match status" value="1"/>
</dbReference>
<evidence type="ECO:0000256" key="4">
    <source>
        <dbReference type="PROSITE-ProRule" id="PRU00335"/>
    </source>
</evidence>
<feature type="compositionally biased region" description="Low complexity" evidence="5">
    <location>
        <begin position="310"/>
        <end position="322"/>
    </location>
</feature>
<keyword evidence="3" id="KW-0804">Transcription</keyword>
<proteinExistence type="predicted"/>
<dbReference type="InterPro" id="IPR001647">
    <property type="entry name" value="HTH_TetR"/>
</dbReference>
<dbReference type="Pfam" id="PF02909">
    <property type="entry name" value="TetR_C_1"/>
    <property type="match status" value="1"/>
</dbReference>
<dbReference type="GO" id="GO:0003700">
    <property type="term" value="F:DNA-binding transcription factor activity"/>
    <property type="evidence" value="ECO:0007669"/>
    <property type="project" value="TreeGrafter"/>
</dbReference>
<evidence type="ECO:0000313" key="8">
    <source>
        <dbReference type="Proteomes" id="UP000614996"/>
    </source>
</evidence>
<dbReference type="InterPro" id="IPR009057">
    <property type="entry name" value="Homeodomain-like_sf"/>
</dbReference>
<keyword evidence="1" id="KW-0805">Transcription regulation</keyword>
<comment type="caution">
    <text evidence="7">The sequence shown here is derived from an EMBL/GenBank/DDBJ whole genome shotgun (WGS) entry which is preliminary data.</text>
</comment>
<dbReference type="RefSeq" id="WP_207125138.1">
    <property type="nucleotide sequence ID" value="NZ_BOPO01000045.1"/>
</dbReference>
<evidence type="ECO:0000313" key="7">
    <source>
        <dbReference type="EMBL" id="GIL27384.1"/>
    </source>
</evidence>
<evidence type="ECO:0000256" key="3">
    <source>
        <dbReference type="ARBA" id="ARBA00023163"/>
    </source>
</evidence>
<evidence type="ECO:0000259" key="6">
    <source>
        <dbReference type="PROSITE" id="PS50977"/>
    </source>
</evidence>
<organism evidence="7 8">
    <name type="scientific">Actinocatenispora comari</name>
    <dbReference type="NCBI Taxonomy" id="2807577"/>
    <lineage>
        <taxon>Bacteria</taxon>
        <taxon>Bacillati</taxon>
        <taxon>Actinomycetota</taxon>
        <taxon>Actinomycetes</taxon>
        <taxon>Micromonosporales</taxon>
        <taxon>Micromonosporaceae</taxon>
        <taxon>Actinocatenispora</taxon>
    </lineage>
</organism>
<feature type="region of interest" description="Disordered" evidence="5">
    <location>
        <begin position="283"/>
        <end position="322"/>
    </location>
</feature>
<feature type="compositionally biased region" description="Basic and acidic residues" evidence="5">
    <location>
        <begin position="285"/>
        <end position="309"/>
    </location>
</feature>
<name>A0A8J4EN70_9ACTN</name>
<feature type="domain" description="HTH tetR-type" evidence="6">
    <location>
        <begin position="28"/>
        <end position="88"/>
    </location>
</feature>
<dbReference type="PROSITE" id="PS50977">
    <property type="entry name" value="HTH_TETR_2"/>
    <property type="match status" value="1"/>
</dbReference>
<sequence>MAHDEDVSRTVSLAWGVAAAPQRGPKRELSHERIVEAAIEIADAEGLSAVTMQRVAQSFGFTTMALYRYVATKNELYTLMLDGAVGDTAVPVDTDDWRTGLEQLARWLLDIYWAHPWLLDIPPTAESLLLPGQVRVVDAGLRAMRTLPITDDERLGLMQLISTFVRGHARTVHEVRHGPGVSAATRDLAREVVTMARFPGLAPLIESGAFFGDPAQLPGDTDGADPDSFALGLKVLLGGIEAAFGQRATPPDPAGCPELDPQQALERAEQELQQAIAIRKATQRRATELAKAENRARAARDKAKQEAKTAAKAATQEKPAPR</sequence>
<dbReference type="GO" id="GO:0045892">
    <property type="term" value="P:negative regulation of DNA-templated transcription"/>
    <property type="evidence" value="ECO:0007669"/>
    <property type="project" value="InterPro"/>
</dbReference>
<accession>A0A8J4EN70</accession>
<evidence type="ECO:0000256" key="1">
    <source>
        <dbReference type="ARBA" id="ARBA00023015"/>
    </source>
</evidence>
<gene>
    <name evidence="7" type="ORF">NUM_26380</name>
</gene>
<dbReference type="InterPro" id="IPR004111">
    <property type="entry name" value="Repressor_TetR_C"/>
</dbReference>
<dbReference type="EMBL" id="BOPO01000045">
    <property type="protein sequence ID" value="GIL27384.1"/>
    <property type="molecule type" value="Genomic_DNA"/>
</dbReference>
<protein>
    <submittedName>
        <fullName evidence="7">TetR family transcriptional regulator</fullName>
    </submittedName>
</protein>
<keyword evidence="8" id="KW-1185">Reference proteome</keyword>
<dbReference type="PANTHER" id="PTHR30055">
    <property type="entry name" value="HTH-TYPE TRANSCRIPTIONAL REGULATOR RUTR"/>
    <property type="match status" value="1"/>
</dbReference>
<reference evidence="8" key="1">
    <citation type="journal article" date="2021" name="Int. J. Syst. Evol. Microbiol.">
        <title>Actinocatenispora comari sp. nov., an endophytic actinomycete isolated from aerial parts of Comarum salesowianum.</title>
        <authorList>
            <person name="Oyunbileg N."/>
            <person name="Iizaka Y."/>
            <person name="Hamada M."/>
            <person name="Davaapurev B.O."/>
            <person name="Fukumoto A."/>
            <person name="Tsetseg B."/>
            <person name="Kato F."/>
            <person name="Tamura T."/>
            <person name="Batkhuu J."/>
            <person name="Anzai Y."/>
        </authorList>
    </citation>
    <scope>NUCLEOTIDE SEQUENCE [LARGE SCALE GENOMIC DNA]</scope>
    <source>
        <strain evidence="8">NUM-2625</strain>
    </source>
</reference>
<feature type="DNA-binding region" description="H-T-H motif" evidence="4">
    <location>
        <begin position="51"/>
        <end position="70"/>
    </location>
</feature>
<dbReference type="PANTHER" id="PTHR30055:SF151">
    <property type="entry name" value="TRANSCRIPTIONAL REGULATORY PROTEIN"/>
    <property type="match status" value="1"/>
</dbReference>
<evidence type="ECO:0000256" key="5">
    <source>
        <dbReference type="SAM" id="MobiDB-lite"/>
    </source>
</evidence>
<evidence type="ECO:0000256" key="2">
    <source>
        <dbReference type="ARBA" id="ARBA00023125"/>
    </source>
</evidence>